<gene>
    <name evidence="3" type="ORF">Malapachy_0703</name>
</gene>
<sequence>MSIRILGSFQHAEKAEEKRMQLHVVLAQVTPNELGKGDVRAILPRMRELTEIAAKQGADVIVFPEYFLTGSSHEAWHQVRWHDPINSKEEDPDWLAIIQDMARTNEIAIVTGSAVVLHDDDPTQQLYNITYFIDYRGRIRGSYTKRHLWHAERAILSNATDESHPAKDYPPLFLFKTKRGLKLRASMLMCWDLMFPESFRRLLSAPGRFSSDLDEKDRFAGPDVVFAPTCWYADDSGPRALAWNKNCEAACLDAVCVSRAMENECFVCMCNAAGPSIGSPRGLGHSSCNAPLLGCSARVEDEKEALLFHTLPIEAMLTARDIFKIRHDMGTGILSMPMVPVPADKEDDS</sequence>
<proteinExistence type="predicted"/>
<dbReference type="Proteomes" id="UP000037751">
    <property type="component" value="Unassembled WGS sequence"/>
</dbReference>
<evidence type="ECO:0000313" key="3">
    <source>
        <dbReference type="EMBL" id="KOS14878.1"/>
    </source>
</evidence>
<dbReference type="EMBL" id="LGAV01000003">
    <property type="protein sequence ID" value="KOS14878.1"/>
    <property type="molecule type" value="Genomic_DNA"/>
</dbReference>
<dbReference type="SUPFAM" id="SSF56317">
    <property type="entry name" value="Carbon-nitrogen hydrolase"/>
    <property type="match status" value="1"/>
</dbReference>
<evidence type="ECO:0000313" key="4">
    <source>
        <dbReference type="Proteomes" id="UP000037751"/>
    </source>
</evidence>
<protein>
    <submittedName>
        <fullName evidence="3">Carbon-nitrogen hydrolase</fullName>
    </submittedName>
</protein>
<keyword evidence="1 3" id="KW-0378">Hydrolase</keyword>
<dbReference type="AlphaFoldDB" id="A0A0M8MN22"/>
<evidence type="ECO:0000256" key="1">
    <source>
        <dbReference type="ARBA" id="ARBA00022801"/>
    </source>
</evidence>
<dbReference type="GO" id="GO:0016811">
    <property type="term" value="F:hydrolase activity, acting on carbon-nitrogen (but not peptide) bonds, in linear amides"/>
    <property type="evidence" value="ECO:0007669"/>
    <property type="project" value="TreeGrafter"/>
</dbReference>
<dbReference type="STRING" id="77020.A0A0M8MN22"/>
<dbReference type="VEuPathDB" id="FungiDB:Malapachy_0703"/>
<feature type="domain" description="CN hydrolase" evidence="2">
    <location>
        <begin position="20"/>
        <end position="313"/>
    </location>
</feature>
<dbReference type="Pfam" id="PF00795">
    <property type="entry name" value="CN_hydrolase"/>
    <property type="match status" value="1"/>
</dbReference>
<dbReference type="RefSeq" id="XP_017992510.1">
    <property type="nucleotide sequence ID" value="XM_018135218.1"/>
</dbReference>
<dbReference type="Gene3D" id="3.60.110.10">
    <property type="entry name" value="Carbon-nitrogen hydrolase"/>
    <property type="match status" value="1"/>
</dbReference>
<dbReference type="PANTHER" id="PTHR43674">
    <property type="entry name" value="NITRILASE C965.09-RELATED"/>
    <property type="match status" value="1"/>
</dbReference>
<name>A0A0M8MN22_9BASI</name>
<dbReference type="PROSITE" id="PS50263">
    <property type="entry name" value="CN_HYDROLASE"/>
    <property type="match status" value="1"/>
</dbReference>
<dbReference type="InterPro" id="IPR036526">
    <property type="entry name" value="C-N_Hydrolase_sf"/>
</dbReference>
<accession>A0A0M8MN22</accession>
<dbReference type="PANTHER" id="PTHR43674:SF16">
    <property type="entry name" value="CARBON-NITROGEN FAMILY, PUTATIVE (AFU_ORTHOLOGUE AFUA_5G02350)-RELATED"/>
    <property type="match status" value="1"/>
</dbReference>
<reference evidence="3 4" key="1">
    <citation type="submission" date="2015-07" db="EMBL/GenBank/DDBJ databases">
        <title>Draft Genome Sequence of Malassezia furfur CBS1878 and Malassezia pachydermatis CBS1879.</title>
        <authorList>
            <person name="Triana S."/>
            <person name="Ohm R."/>
            <person name="Gonzalez A."/>
            <person name="DeCock H."/>
            <person name="Restrepo S."/>
            <person name="Celis A."/>
        </authorList>
    </citation>
    <scope>NUCLEOTIDE SEQUENCE [LARGE SCALE GENOMIC DNA]</scope>
    <source>
        <strain evidence="3 4">CBS 1879</strain>
    </source>
</reference>
<organism evidence="3 4">
    <name type="scientific">Malassezia pachydermatis</name>
    <dbReference type="NCBI Taxonomy" id="77020"/>
    <lineage>
        <taxon>Eukaryota</taxon>
        <taxon>Fungi</taxon>
        <taxon>Dikarya</taxon>
        <taxon>Basidiomycota</taxon>
        <taxon>Ustilaginomycotina</taxon>
        <taxon>Malasseziomycetes</taxon>
        <taxon>Malasseziales</taxon>
        <taxon>Malasseziaceae</taxon>
        <taxon>Malassezia</taxon>
    </lineage>
</organism>
<comment type="caution">
    <text evidence="3">The sequence shown here is derived from an EMBL/GenBank/DDBJ whole genome shotgun (WGS) entry which is preliminary data.</text>
</comment>
<dbReference type="GeneID" id="28727093"/>
<evidence type="ECO:0000259" key="2">
    <source>
        <dbReference type="PROSITE" id="PS50263"/>
    </source>
</evidence>
<dbReference type="OrthoDB" id="412018at2759"/>
<keyword evidence="4" id="KW-1185">Reference proteome</keyword>
<dbReference type="InterPro" id="IPR050345">
    <property type="entry name" value="Aliph_Amidase/BUP"/>
</dbReference>
<dbReference type="InterPro" id="IPR003010">
    <property type="entry name" value="C-N_Hydrolase"/>
</dbReference>
<dbReference type="CDD" id="cd07197">
    <property type="entry name" value="nitrilase"/>
    <property type="match status" value="1"/>
</dbReference>